<comment type="caution">
    <text evidence="2">The sequence shown here is derived from an EMBL/GenBank/DDBJ whole genome shotgun (WGS) entry which is preliminary data.</text>
</comment>
<proteinExistence type="predicted"/>
<reference evidence="2 3" key="1">
    <citation type="submission" date="2017-12" db="EMBL/GenBank/DDBJ databases">
        <title>High-resolution comparative analysis of great ape genomes.</title>
        <authorList>
            <person name="Pollen A."/>
            <person name="Hastie A."/>
            <person name="Hormozdiari F."/>
            <person name="Dougherty M."/>
            <person name="Liu R."/>
            <person name="Chaisson M."/>
            <person name="Hoppe E."/>
            <person name="Hill C."/>
            <person name="Pang A."/>
            <person name="Hillier L."/>
            <person name="Baker C."/>
            <person name="Armstrong J."/>
            <person name="Shendure J."/>
            <person name="Paten B."/>
            <person name="Wilson R."/>
            <person name="Chao H."/>
            <person name="Schneider V."/>
            <person name="Ventura M."/>
            <person name="Kronenberg Z."/>
            <person name="Murali S."/>
            <person name="Gordon D."/>
            <person name="Cantsilieris S."/>
            <person name="Munson K."/>
            <person name="Nelson B."/>
            <person name="Raja A."/>
            <person name="Underwood J."/>
            <person name="Diekhans M."/>
            <person name="Fiddes I."/>
            <person name="Haussler D."/>
            <person name="Eichler E."/>
        </authorList>
    </citation>
    <scope>NUCLEOTIDE SEQUENCE [LARGE SCALE GENOMIC DNA]</scope>
    <source>
        <strain evidence="2">Yerkes chimp pedigree #C0471</strain>
    </source>
</reference>
<evidence type="ECO:0000256" key="1">
    <source>
        <dbReference type="SAM" id="MobiDB-lite"/>
    </source>
</evidence>
<feature type="region of interest" description="Disordered" evidence="1">
    <location>
        <begin position="35"/>
        <end position="68"/>
    </location>
</feature>
<dbReference type="Proteomes" id="UP000236370">
    <property type="component" value="Unassembled WGS sequence"/>
</dbReference>
<gene>
    <name evidence="2" type="ORF">CK820_G0019515</name>
</gene>
<protein>
    <submittedName>
        <fullName evidence="2">RNF165 isoform 4</fullName>
    </submittedName>
</protein>
<evidence type="ECO:0000313" key="3">
    <source>
        <dbReference type="Proteomes" id="UP000236370"/>
    </source>
</evidence>
<accession>A0A2J8MMP0</accession>
<dbReference type="EMBL" id="NBAG03000251">
    <property type="protein sequence ID" value="PNI60803.1"/>
    <property type="molecule type" value="Genomic_DNA"/>
</dbReference>
<dbReference type="AlphaFoldDB" id="A0A2J8MMP0"/>
<evidence type="ECO:0000313" key="2">
    <source>
        <dbReference type="EMBL" id="PNI60803.1"/>
    </source>
</evidence>
<name>A0A2J8MMP0_PANTR</name>
<sequence>MVLVHVGYLVLPVFGSVRNRGIAFSFRGLLRSVDRRRHRGGGGRRGRPGAQGTPARTQGEQWLPPTPF</sequence>
<feature type="compositionally biased region" description="Basic residues" evidence="1">
    <location>
        <begin position="35"/>
        <end position="47"/>
    </location>
</feature>
<organism evidence="2 3">
    <name type="scientific">Pan troglodytes</name>
    <name type="common">Chimpanzee</name>
    <dbReference type="NCBI Taxonomy" id="9598"/>
    <lineage>
        <taxon>Eukaryota</taxon>
        <taxon>Metazoa</taxon>
        <taxon>Chordata</taxon>
        <taxon>Craniata</taxon>
        <taxon>Vertebrata</taxon>
        <taxon>Euteleostomi</taxon>
        <taxon>Mammalia</taxon>
        <taxon>Eutheria</taxon>
        <taxon>Euarchontoglires</taxon>
        <taxon>Primates</taxon>
        <taxon>Haplorrhini</taxon>
        <taxon>Catarrhini</taxon>
        <taxon>Hominidae</taxon>
        <taxon>Pan</taxon>
    </lineage>
</organism>